<evidence type="ECO:0000313" key="7">
    <source>
        <dbReference type="Proteomes" id="UP000051645"/>
    </source>
</evidence>
<accession>A0A0R2FLB2</accession>
<dbReference type="Gene3D" id="3.40.50.300">
    <property type="entry name" value="P-loop containing nucleotide triphosphate hydrolases"/>
    <property type="match status" value="1"/>
</dbReference>
<name>A0A0R2FLB2_9LACO</name>
<dbReference type="PANTHER" id="PTHR42781:SF9">
    <property type="entry name" value="AMINO ACID ABC TRANSPORTER, ATP-BINDING PROTEIN-RELATED"/>
    <property type="match status" value="1"/>
</dbReference>
<reference evidence="7 8" key="1">
    <citation type="journal article" date="2015" name="Genome Announc.">
        <title>Expanding the biotechnology potential of lactobacilli through comparative genomics of 213 strains and associated genera.</title>
        <authorList>
            <person name="Sun Z."/>
            <person name="Harris H.M."/>
            <person name="McCann A."/>
            <person name="Guo C."/>
            <person name="Argimon S."/>
            <person name="Zhang W."/>
            <person name="Yang X."/>
            <person name="Jeffery I.B."/>
            <person name="Cooney J.C."/>
            <person name="Kagawa T.F."/>
            <person name="Liu W."/>
            <person name="Song Y."/>
            <person name="Salvetti E."/>
            <person name="Wrobel A."/>
            <person name="Rasinkangas P."/>
            <person name="Parkhill J."/>
            <person name="Rea M.C."/>
            <person name="O'Sullivan O."/>
            <person name="Ritari J."/>
            <person name="Douillard F.P."/>
            <person name="Paul Ross R."/>
            <person name="Yang R."/>
            <person name="Briner A.E."/>
            <person name="Felis G.E."/>
            <person name="de Vos W.M."/>
            <person name="Barrangou R."/>
            <person name="Klaenhammer T.R."/>
            <person name="Caufield P.W."/>
            <person name="Cui Y."/>
            <person name="Zhang H."/>
            <person name="O'Toole P.W."/>
        </authorList>
    </citation>
    <scope>NUCLEOTIDE SEQUENCE [LARGE SCALE GENOMIC DNA]</scope>
    <source>
        <strain evidence="5 8">ATCC BAA-66</strain>
        <strain evidence="6 7">DSM 13344</strain>
    </source>
</reference>
<dbReference type="GO" id="GO:0005524">
    <property type="term" value="F:ATP binding"/>
    <property type="evidence" value="ECO:0007669"/>
    <property type="project" value="UniProtKB-KW"/>
</dbReference>
<dbReference type="GO" id="GO:0016887">
    <property type="term" value="F:ATP hydrolysis activity"/>
    <property type="evidence" value="ECO:0007669"/>
    <property type="project" value="InterPro"/>
</dbReference>
<dbReference type="Pfam" id="PF00005">
    <property type="entry name" value="ABC_tran"/>
    <property type="match status" value="1"/>
</dbReference>
<dbReference type="OrthoDB" id="9804199at2"/>
<dbReference type="InterPro" id="IPR003439">
    <property type="entry name" value="ABC_transporter-like_ATP-bd"/>
</dbReference>
<dbReference type="STRING" id="81857.IV38_GL000235"/>
<feature type="domain" description="ABC transporter" evidence="4">
    <location>
        <begin position="2"/>
        <end position="217"/>
    </location>
</feature>
<keyword evidence="1" id="KW-0813">Transport</keyword>
<dbReference type="AlphaFoldDB" id="A0A0R2FLB2"/>
<dbReference type="PROSITE" id="PS00211">
    <property type="entry name" value="ABC_TRANSPORTER_1"/>
    <property type="match status" value="1"/>
</dbReference>
<protein>
    <submittedName>
        <fullName evidence="5">ABC transporter, ATP-binding protein</fullName>
    </submittedName>
</protein>
<dbReference type="SMART" id="SM00382">
    <property type="entry name" value="AAA"/>
    <property type="match status" value="1"/>
</dbReference>
<evidence type="ECO:0000313" key="8">
    <source>
        <dbReference type="Proteomes" id="UP000051751"/>
    </source>
</evidence>
<gene>
    <name evidence="5" type="ORF">IV38_GL000235</name>
    <name evidence="6" type="ORF">IV40_GL000434</name>
</gene>
<dbReference type="InterPro" id="IPR017871">
    <property type="entry name" value="ABC_transporter-like_CS"/>
</dbReference>
<evidence type="ECO:0000313" key="5">
    <source>
        <dbReference type="EMBL" id="KRN29352.1"/>
    </source>
</evidence>
<evidence type="ECO:0000256" key="1">
    <source>
        <dbReference type="ARBA" id="ARBA00022448"/>
    </source>
</evidence>
<dbReference type="EMBL" id="JQAZ01000001">
    <property type="protein sequence ID" value="KRN34119.1"/>
    <property type="molecule type" value="Genomic_DNA"/>
</dbReference>
<evidence type="ECO:0000256" key="2">
    <source>
        <dbReference type="ARBA" id="ARBA00022741"/>
    </source>
</evidence>
<dbReference type="Proteomes" id="UP000051751">
    <property type="component" value="Unassembled WGS sequence"/>
</dbReference>
<dbReference type="PANTHER" id="PTHR42781">
    <property type="entry name" value="SPERMIDINE/PUTRESCINE IMPORT ATP-BINDING PROTEIN POTA"/>
    <property type="match status" value="1"/>
</dbReference>
<organism evidence="5 8">
    <name type="scientific">Lactobacillus selangorensis</name>
    <dbReference type="NCBI Taxonomy" id="81857"/>
    <lineage>
        <taxon>Bacteria</taxon>
        <taxon>Bacillati</taxon>
        <taxon>Bacillota</taxon>
        <taxon>Bacilli</taxon>
        <taxon>Lactobacillales</taxon>
        <taxon>Lactobacillaceae</taxon>
        <taxon>Lactobacillus</taxon>
    </lineage>
</organism>
<dbReference type="InterPro" id="IPR003593">
    <property type="entry name" value="AAA+_ATPase"/>
</dbReference>
<dbReference type="RefSeq" id="WP_057768712.1">
    <property type="nucleotide sequence ID" value="NZ_JQAT01000001.1"/>
</dbReference>
<dbReference type="InterPro" id="IPR050093">
    <property type="entry name" value="ABC_SmlMolc_Importer"/>
</dbReference>
<dbReference type="InterPro" id="IPR027417">
    <property type="entry name" value="P-loop_NTPase"/>
</dbReference>
<keyword evidence="2" id="KW-0547">Nucleotide-binding</keyword>
<evidence type="ECO:0000313" key="6">
    <source>
        <dbReference type="EMBL" id="KRN34119.1"/>
    </source>
</evidence>
<evidence type="ECO:0000256" key="3">
    <source>
        <dbReference type="ARBA" id="ARBA00022840"/>
    </source>
</evidence>
<dbReference type="EMBL" id="JQAT01000001">
    <property type="protein sequence ID" value="KRN29352.1"/>
    <property type="molecule type" value="Genomic_DNA"/>
</dbReference>
<sequence length="217" mass="23489">MLELKGISKNFGDRRILDDVNLTIPNGDILCIVGPSGAGKTTLLRAITGLTSVDAGQFLLDGKEYDPMSEQGAIGVVFQDFQLFPQLTVDQNVTLAPQLVLKEDPATLKQRTADLLSKLGLTQHAQQYPYQLSGGQKQRVAIARALAMQPQILAYDEPTSALDPAMRDEVAELLLDLKADGVTQLVVTHDLDFARKIADQIYQVAALEGGDGDAQSR</sequence>
<evidence type="ECO:0000259" key="4">
    <source>
        <dbReference type="PROSITE" id="PS50893"/>
    </source>
</evidence>
<dbReference type="SUPFAM" id="SSF52540">
    <property type="entry name" value="P-loop containing nucleoside triphosphate hydrolases"/>
    <property type="match status" value="1"/>
</dbReference>
<dbReference type="Proteomes" id="UP000051645">
    <property type="component" value="Unassembled WGS sequence"/>
</dbReference>
<dbReference type="PROSITE" id="PS50893">
    <property type="entry name" value="ABC_TRANSPORTER_2"/>
    <property type="match status" value="1"/>
</dbReference>
<comment type="caution">
    <text evidence="5">The sequence shown here is derived from an EMBL/GenBank/DDBJ whole genome shotgun (WGS) entry which is preliminary data.</text>
</comment>
<keyword evidence="7" id="KW-1185">Reference proteome</keyword>
<keyword evidence="3 5" id="KW-0067">ATP-binding</keyword>
<dbReference type="PATRIC" id="fig|81857.3.peg.241"/>
<proteinExistence type="predicted"/>